<evidence type="ECO:0000313" key="3">
    <source>
        <dbReference type="Proteomes" id="UP000245489"/>
    </source>
</evidence>
<dbReference type="OrthoDB" id="964100at2"/>
<dbReference type="EMBL" id="QGGO01000011">
    <property type="protein sequence ID" value="PWK26601.1"/>
    <property type="molecule type" value="Genomic_DNA"/>
</dbReference>
<dbReference type="AlphaFoldDB" id="A0A316E8B1"/>
<evidence type="ECO:0008006" key="4">
    <source>
        <dbReference type="Google" id="ProtNLM"/>
    </source>
</evidence>
<evidence type="ECO:0000256" key="1">
    <source>
        <dbReference type="SAM" id="SignalP"/>
    </source>
</evidence>
<dbReference type="Proteomes" id="UP000245489">
    <property type="component" value="Unassembled WGS sequence"/>
</dbReference>
<name>A0A316E8B1_9BACT</name>
<sequence length="147" mass="16302">MTRTKLLIILILSLGIFSCAKDSSTDPAVNKTEAIKSTEWVVDGFTTADNTPIDPALFAGDAKFINQLTYIFENTGTVRSYDKISKQPAAYGTWGLSESDTKLDINIQGFKGTFGVIELSKQKMILRNNIKYNNTEIPVNMVFLPLK</sequence>
<organism evidence="2 3">
    <name type="scientific">Arcicella aurantiaca</name>
    <dbReference type="NCBI Taxonomy" id="591202"/>
    <lineage>
        <taxon>Bacteria</taxon>
        <taxon>Pseudomonadati</taxon>
        <taxon>Bacteroidota</taxon>
        <taxon>Cytophagia</taxon>
        <taxon>Cytophagales</taxon>
        <taxon>Flectobacillaceae</taxon>
        <taxon>Arcicella</taxon>
    </lineage>
</organism>
<proteinExistence type="predicted"/>
<reference evidence="2 3" key="1">
    <citation type="submission" date="2018-05" db="EMBL/GenBank/DDBJ databases">
        <title>Genomic Encyclopedia of Archaeal and Bacterial Type Strains, Phase II (KMG-II): from individual species to whole genera.</title>
        <authorList>
            <person name="Goeker M."/>
        </authorList>
    </citation>
    <scope>NUCLEOTIDE SEQUENCE [LARGE SCALE GENOMIC DNA]</scope>
    <source>
        <strain evidence="2 3">DSM 22214</strain>
    </source>
</reference>
<feature type="signal peptide" evidence="1">
    <location>
        <begin position="1"/>
        <end position="20"/>
    </location>
</feature>
<dbReference type="PROSITE" id="PS51257">
    <property type="entry name" value="PROKAR_LIPOPROTEIN"/>
    <property type="match status" value="1"/>
</dbReference>
<keyword evidence="3" id="KW-1185">Reference proteome</keyword>
<protein>
    <recommendedName>
        <fullName evidence="4">Lipocalin-like protein</fullName>
    </recommendedName>
</protein>
<feature type="chain" id="PRO_5016451000" description="Lipocalin-like protein" evidence="1">
    <location>
        <begin position="21"/>
        <end position="147"/>
    </location>
</feature>
<keyword evidence="1" id="KW-0732">Signal</keyword>
<gene>
    <name evidence="2" type="ORF">LV89_02450</name>
</gene>
<dbReference type="RefSeq" id="WP_109743174.1">
    <property type="nucleotide sequence ID" value="NZ_QGGO01000011.1"/>
</dbReference>
<comment type="caution">
    <text evidence="2">The sequence shown here is derived from an EMBL/GenBank/DDBJ whole genome shotgun (WGS) entry which is preliminary data.</text>
</comment>
<accession>A0A316E8B1</accession>
<evidence type="ECO:0000313" key="2">
    <source>
        <dbReference type="EMBL" id="PWK26601.1"/>
    </source>
</evidence>